<comment type="similarity">
    <text evidence="4">Belongs to the peptidase A25 family.</text>
</comment>
<keyword evidence="3 4" id="KW-0865">Zymogen</keyword>
<evidence type="ECO:0000256" key="2">
    <source>
        <dbReference type="ARBA" id="ARBA00022801"/>
    </source>
</evidence>
<accession>A0A3E2X0D9</accession>
<dbReference type="RefSeq" id="WP_025657601.1">
    <property type="nucleotide sequence ID" value="NZ_QVIA01000003.1"/>
</dbReference>
<dbReference type="Pfam" id="PF03418">
    <property type="entry name" value="Peptidase_A25"/>
    <property type="match status" value="1"/>
</dbReference>
<dbReference type="Gene3D" id="3.40.50.1450">
    <property type="entry name" value="HybD-like"/>
    <property type="match status" value="1"/>
</dbReference>
<dbReference type="Proteomes" id="UP000261111">
    <property type="component" value="Unassembled WGS sequence"/>
</dbReference>
<evidence type="ECO:0000256" key="1">
    <source>
        <dbReference type="ARBA" id="ARBA00022670"/>
    </source>
</evidence>
<keyword evidence="1 4" id="KW-0645">Protease</keyword>
<dbReference type="EMBL" id="QVIA01000003">
    <property type="protein sequence ID" value="RGC34467.1"/>
    <property type="molecule type" value="Genomic_DNA"/>
</dbReference>
<comment type="PTM">
    <text evidence="4">Autoproteolytically processed. The inactive tetrameric zymogen termed p46 autoprocesses to a smaller form termed p41, which is active only during spore germination.</text>
</comment>
<dbReference type="NCBIfam" id="TIGR01441">
    <property type="entry name" value="GPR"/>
    <property type="match status" value="1"/>
</dbReference>
<name>A0A3E2X0D9_9FIRM</name>
<keyword evidence="2 4" id="KW-0378">Hydrolase</keyword>
<organism evidence="5 6">
    <name type="scientific">Hungatella hathewayi</name>
    <dbReference type="NCBI Taxonomy" id="154046"/>
    <lineage>
        <taxon>Bacteria</taxon>
        <taxon>Bacillati</taxon>
        <taxon>Bacillota</taxon>
        <taxon>Clostridia</taxon>
        <taxon>Lachnospirales</taxon>
        <taxon>Lachnospiraceae</taxon>
        <taxon>Hungatella</taxon>
    </lineage>
</organism>
<feature type="chain" id="PRO_5023236071" description="Germination protease" evidence="4">
    <location>
        <begin position="11"/>
        <end position="326"/>
    </location>
</feature>
<evidence type="ECO:0000256" key="3">
    <source>
        <dbReference type="ARBA" id="ARBA00023145"/>
    </source>
</evidence>
<dbReference type="GO" id="GO:0009847">
    <property type="term" value="P:spore germination"/>
    <property type="evidence" value="ECO:0007669"/>
    <property type="project" value="UniProtKB-UniRule"/>
</dbReference>
<dbReference type="AlphaFoldDB" id="A0A3E2X0D9"/>
<dbReference type="InterPro" id="IPR023430">
    <property type="entry name" value="Pept_HybD-like_dom_sf"/>
</dbReference>
<dbReference type="GeneID" id="93334031"/>
<protein>
    <recommendedName>
        <fullName evidence="4">Germination protease</fullName>
        <ecNumber evidence="4">3.4.24.78</ecNumber>
    </recommendedName>
    <alternativeName>
        <fullName evidence="4">GPR endopeptidase</fullName>
    </alternativeName>
    <alternativeName>
        <fullName evidence="4">Germination proteinase</fullName>
    </alternativeName>
    <alternativeName>
        <fullName evidence="4">Spore protease</fullName>
    </alternativeName>
</protein>
<comment type="caution">
    <text evidence="5">The sequence shown here is derived from an EMBL/GenBank/DDBJ whole genome shotgun (WGS) entry which is preliminary data.</text>
</comment>
<dbReference type="GO" id="GO:0006508">
    <property type="term" value="P:proteolysis"/>
    <property type="evidence" value="ECO:0007669"/>
    <property type="project" value="UniProtKB-UniRule"/>
</dbReference>
<dbReference type="SUPFAM" id="SSF53163">
    <property type="entry name" value="HybD-like"/>
    <property type="match status" value="1"/>
</dbReference>
<proteinExistence type="inferred from homology"/>
<dbReference type="PIRSF" id="PIRSF019549">
    <property type="entry name" value="Peptidase_A25"/>
    <property type="match status" value="1"/>
</dbReference>
<dbReference type="InterPro" id="IPR005080">
    <property type="entry name" value="Peptidase_A25"/>
</dbReference>
<reference evidence="5 6" key="1">
    <citation type="submission" date="2018-08" db="EMBL/GenBank/DDBJ databases">
        <title>A genome reference for cultivated species of the human gut microbiota.</title>
        <authorList>
            <person name="Zou Y."/>
            <person name="Xue W."/>
            <person name="Luo G."/>
        </authorList>
    </citation>
    <scope>NUCLEOTIDE SEQUENCE [LARGE SCALE GENOMIC DNA]</scope>
    <source>
        <strain evidence="5 6">AF19-21</strain>
    </source>
</reference>
<dbReference type="EC" id="3.4.24.78" evidence="4"/>
<evidence type="ECO:0000313" key="5">
    <source>
        <dbReference type="EMBL" id="RGC34467.1"/>
    </source>
</evidence>
<comment type="catalytic activity">
    <reaction evidence="4">
        <text>Endopeptidase action with P4 Glu or Asp, P1 preferably Glu &gt; Asp, P1' hydrophobic and P2' Ala.</text>
        <dbReference type="EC" id="3.4.24.78"/>
    </reaction>
</comment>
<evidence type="ECO:0000313" key="6">
    <source>
        <dbReference type="Proteomes" id="UP000261111"/>
    </source>
</evidence>
<comment type="subunit">
    <text evidence="4">Homotetramer.</text>
</comment>
<dbReference type="GO" id="GO:0004222">
    <property type="term" value="F:metalloendopeptidase activity"/>
    <property type="evidence" value="ECO:0007669"/>
    <property type="project" value="UniProtKB-UniRule"/>
</dbReference>
<sequence>MVEKYSIRTDLALEEKERFESDNVEVQGVVLEEEFDEEREIRISRVRIETEKGAKVMGKPVGTYLTVEAPNLGVPDEGYHREISEELSGYIKELIEKLGLLDKEDLSVLIVGLGNRQVTPDALGPYVVENLCVTRHIVKEYGKYAMGMEHANLVSAIIPGVMGQTGMETVEIVKGVVEETSPDLVIAIDALAARNSRRLNRTVQIADTGIHPGSGVGNHRNGLTKESLGVPVIGIGVPTVVDAATIVNDTMENLINALETSEMLKGVGDVLRTYSAAEKYELVKELISPHLNGMFMTPKDVDEMVKQISYTISEGLNILFTNAGQA</sequence>
<evidence type="ECO:0000256" key="4">
    <source>
        <dbReference type="HAMAP-Rule" id="MF_00626"/>
    </source>
</evidence>
<gene>
    <name evidence="4" type="primary">gpr</name>
    <name evidence="5" type="ORF">DWX41_03155</name>
</gene>
<feature type="propeptide" id="PRO_5017839590" evidence="4">
    <location>
        <begin position="1"/>
        <end position="10"/>
    </location>
</feature>
<dbReference type="HAMAP" id="MF_00626">
    <property type="entry name" value="Germination_prot"/>
    <property type="match status" value="1"/>
</dbReference>
<comment type="function">
    <text evidence="4">Initiates the rapid degradation of small, acid-soluble proteins during spore germination.</text>
</comment>